<evidence type="ECO:0000313" key="2">
    <source>
        <dbReference type="EMBL" id="MFC6952322.1"/>
    </source>
</evidence>
<dbReference type="Proteomes" id="UP001596395">
    <property type="component" value="Unassembled WGS sequence"/>
</dbReference>
<comment type="caution">
    <text evidence="2">The sequence shown here is derived from an EMBL/GenBank/DDBJ whole genome shotgun (WGS) entry which is preliminary data.</text>
</comment>
<organism evidence="2 3">
    <name type="scientific">Halorubellus litoreus</name>
    <dbReference type="NCBI Taxonomy" id="755308"/>
    <lineage>
        <taxon>Archaea</taxon>
        <taxon>Methanobacteriati</taxon>
        <taxon>Methanobacteriota</taxon>
        <taxon>Stenosarchaea group</taxon>
        <taxon>Halobacteria</taxon>
        <taxon>Halobacteriales</taxon>
        <taxon>Halorubellaceae</taxon>
        <taxon>Halorubellus</taxon>
    </lineage>
</organism>
<keyword evidence="1" id="KW-0472">Membrane</keyword>
<evidence type="ECO:0000313" key="3">
    <source>
        <dbReference type="Proteomes" id="UP001596395"/>
    </source>
</evidence>
<proteinExistence type="predicted"/>
<keyword evidence="1" id="KW-1133">Transmembrane helix</keyword>
<evidence type="ECO:0000256" key="1">
    <source>
        <dbReference type="SAM" id="Phobius"/>
    </source>
</evidence>
<gene>
    <name evidence="2" type="ORF">ACFQGB_05560</name>
</gene>
<reference evidence="2 3" key="1">
    <citation type="journal article" date="2019" name="Int. J. Syst. Evol. Microbiol.">
        <title>The Global Catalogue of Microorganisms (GCM) 10K type strain sequencing project: providing services to taxonomists for standard genome sequencing and annotation.</title>
        <authorList>
            <consortium name="The Broad Institute Genomics Platform"/>
            <consortium name="The Broad Institute Genome Sequencing Center for Infectious Disease"/>
            <person name="Wu L."/>
            <person name="Ma J."/>
        </authorList>
    </citation>
    <scope>NUCLEOTIDE SEQUENCE [LARGE SCALE GENOMIC DNA]</scope>
    <source>
        <strain evidence="2 3">GX26</strain>
    </source>
</reference>
<dbReference type="Pfam" id="PF24432">
    <property type="entry name" value="DUF7555"/>
    <property type="match status" value="1"/>
</dbReference>
<feature type="transmembrane region" description="Helical" evidence="1">
    <location>
        <begin position="21"/>
        <end position="39"/>
    </location>
</feature>
<keyword evidence="1" id="KW-0812">Transmembrane</keyword>
<name>A0ABD5VGN0_9EURY</name>
<dbReference type="AlphaFoldDB" id="A0ABD5VGN0"/>
<dbReference type="EMBL" id="JBHSXN010000001">
    <property type="protein sequence ID" value="MFC6952322.1"/>
    <property type="molecule type" value="Genomic_DNA"/>
</dbReference>
<sequence>MAASSSKGVSPDAVEAFALKVVDLATYVVVLLVLVFAPLSVFEQVVFGGLVFTKWVTFLVGVGLAAYASLKLRPDSPKKRAASVDAGANHPTVGNVEVSVVQRLAAAVPPARWTELSVGERFSPNVKRFVGGVAVVAASMAMEFVFGIGLGA</sequence>
<feature type="transmembrane region" description="Helical" evidence="1">
    <location>
        <begin position="129"/>
        <end position="150"/>
    </location>
</feature>
<protein>
    <recommendedName>
        <fullName evidence="4">Integral membrane protein</fullName>
    </recommendedName>
</protein>
<keyword evidence="3" id="KW-1185">Reference proteome</keyword>
<dbReference type="InterPro" id="IPR055977">
    <property type="entry name" value="DUF7555"/>
</dbReference>
<accession>A0ABD5VGN0</accession>
<evidence type="ECO:0008006" key="4">
    <source>
        <dbReference type="Google" id="ProtNLM"/>
    </source>
</evidence>
<feature type="transmembrane region" description="Helical" evidence="1">
    <location>
        <begin position="45"/>
        <end position="70"/>
    </location>
</feature>
<dbReference type="RefSeq" id="WP_336349306.1">
    <property type="nucleotide sequence ID" value="NZ_JAZAQL010000001.1"/>
</dbReference>